<dbReference type="Proteomes" id="UP001379235">
    <property type="component" value="Unassembled WGS sequence"/>
</dbReference>
<sequence>MTAKSATHEPLAAAFDPEGGIFAMTSEIVNLIAIRLEEALASGLDQPLDSFSDQVRKSLRRGYAKAPVAVIEAIRNLDANSPIRMSYVLGQLGMAQTVSSRARDRRVGEDFAAVLKSEAMALYVDALACGDKTNSELSDEVGERVETVSRKLKKLRDIGAADFRRDGVHVYNFLTPAAKALARATRNKGALPEPRKALSVVVSQKLGNLDSFWNNIPDFSNDDALQSAQA</sequence>
<dbReference type="InterPro" id="IPR001845">
    <property type="entry name" value="HTH_ArsR_DNA-bd_dom"/>
</dbReference>
<gene>
    <name evidence="2" type="ORF">WG900_14730</name>
</gene>
<reference evidence="2 3" key="1">
    <citation type="submission" date="2024-03" db="EMBL/GenBank/DDBJ databases">
        <authorList>
            <person name="Jo J.-H."/>
        </authorList>
    </citation>
    <scope>NUCLEOTIDE SEQUENCE [LARGE SCALE GENOMIC DNA]</scope>
    <source>
        <strain evidence="2 3">AS3R-12</strain>
    </source>
</reference>
<comment type="caution">
    <text evidence="2">The sequence shown here is derived from an EMBL/GenBank/DDBJ whole genome shotgun (WGS) entry which is preliminary data.</text>
</comment>
<dbReference type="Gene3D" id="1.10.10.10">
    <property type="entry name" value="Winged helix-like DNA-binding domain superfamily/Winged helix DNA-binding domain"/>
    <property type="match status" value="1"/>
</dbReference>
<dbReference type="InterPro" id="IPR036390">
    <property type="entry name" value="WH_DNA-bd_sf"/>
</dbReference>
<evidence type="ECO:0000313" key="2">
    <source>
        <dbReference type="EMBL" id="MEJ6011176.1"/>
    </source>
</evidence>
<dbReference type="EMBL" id="JBBHJY010000007">
    <property type="protein sequence ID" value="MEJ6011176.1"/>
    <property type="molecule type" value="Genomic_DNA"/>
</dbReference>
<keyword evidence="3" id="KW-1185">Reference proteome</keyword>
<dbReference type="SMART" id="SM00418">
    <property type="entry name" value="HTH_ARSR"/>
    <property type="match status" value="1"/>
</dbReference>
<feature type="domain" description="HTH arsR-type" evidence="1">
    <location>
        <begin position="110"/>
        <end position="187"/>
    </location>
</feature>
<protein>
    <submittedName>
        <fullName evidence="2">Helix-turn-helix domain-containing protein</fullName>
    </submittedName>
</protein>
<dbReference type="InterPro" id="IPR036388">
    <property type="entry name" value="WH-like_DNA-bd_sf"/>
</dbReference>
<evidence type="ECO:0000313" key="3">
    <source>
        <dbReference type="Proteomes" id="UP001379235"/>
    </source>
</evidence>
<evidence type="ECO:0000259" key="1">
    <source>
        <dbReference type="SMART" id="SM00418"/>
    </source>
</evidence>
<proteinExistence type="predicted"/>
<dbReference type="SUPFAM" id="SSF46785">
    <property type="entry name" value="Winged helix' DNA-binding domain"/>
    <property type="match status" value="1"/>
</dbReference>
<name>A0ABU8SB28_9SPHN</name>
<dbReference type="RefSeq" id="WP_339968116.1">
    <property type="nucleotide sequence ID" value="NZ_JBBHJY010000007.1"/>
</dbReference>
<accession>A0ABU8SB28</accession>
<dbReference type="CDD" id="cd00090">
    <property type="entry name" value="HTH_ARSR"/>
    <property type="match status" value="1"/>
</dbReference>
<dbReference type="InterPro" id="IPR011991">
    <property type="entry name" value="ArsR-like_HTH"/>
</dbReference>
<organism evidence="2 3">
    <name type="scientific">Novosphingobium aquae</name>
    <dbReference type="NCBI Taxonomy" id="3133435"/>
    <lineage>
        <taxon>Bacteria</taxon>
        <taxon>Pseudomonadati</taxon>
        <taxon>Pseudomonadota</taxon>
        <taxon>Alphaproteobacteria</taxon>
        <taxon>Sphingomonadales</taxon>
        <taxon>Sphingomonadaceae</taxon>
        <taxon>Novosphingobium</taxon>
    </lineage>
</organism>